<accession>A0ABT6YKU9</accession>
<dbReference type="InterPro" id="IPR010559">
    <property type="entry name" value="Sig_transdc_His_kin_internal"/>
</dbReference>
<feature type="transmembrane region" description="Helical" evidence="1">
    <location>
        <begin position="73"/>
        <end position="94"/>
    </location>
</feature>
<dbReference type="Pfam" id="PF06580">
    <property type="entry name" value="His_kinase"/>
    <property type="match status" value="1"/>
</dbReference>
<protein>
    <submittedName>
        <fullName evidence="3">Histidine kinase</fullName>
    </submittedName>
</protein>
<evidence type="ECO:0000259" key="2">
    <source>
        <dbReference type="Pfam" id="PF06580"/>
    </source>
</evidence>
<dbReference type="SUPFAM" id="SSF55874">
    <property type="entry name" value="ATPase domain of HSP90 chaperone/DNA topoisomerase II/histidine kinase"/>
    <property type="match status" value="1"/>
</dbReference>
<feature type="transmembrane region" description="Helical" evidence="1">
    <location>
        <begin position="114"/>
        <end position="133"/>
    </location>
</feature>
<evidence type="ECO:0000313" key="3">
    <source>
        <dbReference type="EMBL" id="MDI9864175.1"/>
    </source>
</evidence>
<keyword evidence="4" id="KW-1185">Reference proteome</keyword>
<dbReference type="GO" id="GO:0016301">
    <property type="term" value="F:kinase activity"/>
    <property type="evidence" value="ECO:0007669"/>
    <property type="project" value="UniProtKB-KW"/>
</dbReference>
<keyword evidence="3" id="KW-0808">Transferase</keyword>
<dbReference type="EMBL" id="JASHID010000004">
    <property type="protein sequence ID" value="MDI9864175.1"/>
    <property type="molecule type" value="Genomic_DNA"/>
</dbReference>
<proteinExistence type="predicted"/>
<dbReference type="PANTHER" id="PTHR34220">
    <property type="entry name" value="SENSOR HISTIDINE KINASE YPDA"/>
    <property type="match status" value="1"/>
</dbReference>
<evidence type="ECO:0000256" key="1">
    <source>
        <dbReference type="SAM" id="Phobius"/>
    </source>
</evidence>
<name>A0ABT6YKU9_9BACT</name>
<comment type="caution">
    <text evidence="3">The sequence shown here is derived from an EMBL/GenBank/DDBJ whole genome shotgun (WGS) entry which is preliminary data.</text>
</comment>
<dbReference type="Proteomes" id="UP001236569">
    <property type="component" value="Unassembled WGS sequence"/>
</dbReference>
<keyword evidence="1" id="KW-0472">Membrane</keyword>
<sequence length="342" mass="39976">MKLLDSRVYWIGQFSWWIFTTFVLRQPNSKYFEKGYNLPIYLVISFFIGLVLTHIYKEIFNKKLANKRNVIPYALLGIVVVGGAFYLQDFAFGFQRYRKPSMGLPLELYDYLQFYVESIRYVIIWFLFFHLIIMERVSHQKEIQLSKAETLLKIAELENLKNQLNPHFLFNAINSIKALTLTDPALARHALTELSDLLRTSLSMGNHQLVSFEEELKLVKDYLFLEKLRYEERLRYQFMIERATMGCKVPPMSLQLLVENAIKHGVGKTKNGGDIMIQARMSEKVLMIRVTNAGTLSLENKRIGVGMKNLQRRLSINFQEKAELQLLQEDDKVVSQVVIHYS</sequence>
<dbReference type="InterPro" id="IPR036890">
    <property type="entry name" value="HATPase_C_sf"/>
</dbReference>
<dbReference type="RefSeq" id="WP_283327777.1">
    <property type="nucleotide sequence ID" value="NZ_JASHIC010000015.1"/>
</dbReference>
<feature type="transmembrane region" description="Helical" evidence="1">
    <location>
        <begin position="36"/>
        <end position="53"/>
    </location>
</feature>
<gene>
    <name evidence="3" type="ORF">QM480_07560</name>
</gene>
<keyword evidence="3" id="KW-0418">Kinase</keyword>
<organism evidence="3 4">
    <name type="scientific">Flectobacillus longus</name>
    <dbReference type="NCBI Taxonomy" id="2984207"/>
    <lineage>
        <taxon>Bacteria</taxon>
        <taxon>Pseudomonadati</taxon>
        <taxon>Bacteroidota</taxon>
        <taxon>Cytophagia</taxon>
        <taxon>Cytophagales</taxon>
        <taxon>Flectobacillaceae</taxon>
        <taxon>Flectobacillus</taxon>
    </lineage>
</organism>
<reference evidence="3 4" key="1">
    <citation type="submission" date="2023-05" db="EMBL/GenBank/DDBJ databases">
        <title>Novel species of genus Flectobacillus isolated from stream in China.</title>
        <authorList>
            <person name="Lu H."/>
        </authorList>
    </citation>
    <scope>NUCLEOTIDE SEQUENCE [LARGE SCALE GENOMIC DNA]</scope>
    <source>
        <strain evidence="3 4">DC10W</strain>
    </source>
</reference>
<keyword evidence="1" id="KW-0812">Transmembrane</keyword>
<feature type="transmembrane region" description="Helical" evidence="1">
    <location>
        <begin position="7"/>
        <end position="24"/>
    </location>
</feature>
<keyword evidence="1" id="KW-1133">Transmembrane helix</keyword>
<feature type="domain" description="Signal transduction histidine kinase internal region" evidence="2">
    <location>
        <begin position="155"/>
        <end position="234"/>
    </location>
</feature>
<dbReference type="PANTHER" id="PTHR34220:SF9">
    <property type="entry name" value="SIGNAL TRANSDUCTION HISTIDINE KINASE INTERNAL REGION DOMAIN-CONTAINING PROTEIN"/>
    <property type="match status" value="1"/>
</dbReference>
<evidence type="ECO:0000313" key="4">
    <source>
        <dbReference type="Proteomes" id="UP001236569"/>
    </source>
</evidence>
<dbReference type="InterPro" id="IPR050640">
    <property type="entry name" value="Bact_2-comp_sensor_kinase"/>
</dbReference>